<dbReference type="AlphaFoldDB" id="A0A3M4KMY4"/>
<feature type="transmembrane region" description="Helical" evidence="6">
    <location>
        <begin position="264"/>
        <end position="282"/>
    </location>
</feature>
<feature type="transmembrane region" description="Helical" evidence="6">
    <location>
        <begin position="388"/>
        <end position="413"/>
    </location>
</feature>
<dbReference type="CDD" id="cd11555">
    <property type="entry name" value="SLC-NCS1sbd_u1"/>
    <property type="match status" value="1"/>
</dbReference>
<comment type="similarity">
    <text evidence="2">Belongs to the purine-cytosine permease (2.A.39) family.</text>
</comment>
<accession>A0A3M4KMY4</accession>
<evidence type="ECO:0000256" key="2">
    <source>
        <dbReference type="ARBA" id="ARBA00008974"/>
    </source>
</evidence>
<dbReference type="InterPro" id="IPR001248">
    <property type="entry name" value="Pur-cyt_permease"/>
</dbReference>
<dbReference type="PANTHER" id="PTHR30618:SF6">
    <property type="entry name" value="NCS1 FAMILY NUCLEOBASE:CATION SYMPORTER-1"/>
    <property type="match status" value="1"/>
</dbReference>
<protein>
    <submittedName>
        <fullName evidence="7">Cytosine/purine uracil thiaminee allantoin permease</fullName>
    </submittedName>
</protein>
<sequence length="565" mass="62455">MCSKIPNIAPLTSKSALFTCTSLAWPIDLIQQRLLRRWPARNGCVHFKPVKIVWHSFCVHDRIQEYHRSYADPVMTHRGSNAMTDQSPAGYSPRLHNDDLGPVPQKWTWYNILAFWMSDVHSVGGYVFAASLFALGLASWQVLIALLVGICIIQVIANLVAKPSQQAAVPYPVICRLAFGVFGANIPAIIRGLIAVAWYGIQTYLASSALVIVVLRFFPDLAAYQSVTFLGLSWLGWFGFLALWVVQAAVFWTGMESIRRFIDWAGPAVYAVMFALAGWIVWRAGWDNISFTLAEKELSGWAAFGQVVMAIALVVSYFSGPTLNFGDFSRYCRSMADVRRGNFWGLPVNFLAFSLVTVVIVSGTLPIFGEMIHDPIATVARIDNTTAVLLGAFTFVTATVGINIVANFVSPAFDFANVAPSRISWRAGGMIAAVASIFITPWNLFNNPEVIHYTLDVLAACIGPLFGILLVDYYLIKKQQIDVDALFNDTPSGRYWYTNGINWIAVKALLLTALVGLCFTFIEWFKPIANFAWFTGCILGGALFYAMTRWSPVQAANMPTPVAQS</sequence>
<feature type="transmembrane region" description="Helical" evidence="6">
    <location>
        <begin position="528"/>
        <end position="548"/>
    </location>
</feature>
<evidence type="ECO:0000256" key="5">
    <source>
        <dbReference type="ARBA" id="ARBA00023136"/>
    </source>
</evidence>
<keyword evidence="5 6" id="KW-0472">Membrane</keyword>
<feature type="transmembrane region" description="Helical" evidence="6">
    <location>
        <begin position="496"/>
        <end position="522"/>
    </location>
</feature>
<dbReference type="Gene3D" id="1.10.4160.10">
    <property type="entry name" value="Hydantoin permease"/>
    <property type="match status" value="1"/>
</dbReference>
<evidence type="ECO:0000313" key="8">
    <source>
        <dbReference type="Proteomes" id="UP000273140"/>
    </source>
</evidence>
<proteinExistence type="inferred from homology"/>
<dbReference type="GO" id="GO:0005886">
    <property type="term" value="C:plasma membrane"/>
    <property type="evidence" value="ECO:0007669"/>
    <property type="project" value="TreeGrafter"/>
</dbReference>
<evidence type="ECO:0000256" key="3">
    <source>
        <dbReference type="ARBA" id="ARBA00022692"/>
    </source>
</evidence>
<evidence type="ECO:0000256" key="1">
    <source>
        <dbReference type="ARBA" id="ARBA00004141"/>
    </source>
</evidence>
<dbReference type="GO" id="GO:0015205">
    <property type="term" value="F:nucleobase transmembrane transporter activity"/>
    <property type="evidence" value="ECO:0007669"/>
    <property type="project" value="TreeGrafter"/>
</dbReference>
<dbReference type="InterPro" id="IPR045225">
    <property type="entry name" value="Uracil/uridine/allantoin_perm"/>
</dbReference>
<feature type="transmembrane region" description="Helical" evidence="6">
    <location>
        <begin position="169"/>
        <end position="190"/>
    </location>
</feature>
<feature type="transmembrane region" description="Helical" evidence="6">
    <location>
        <begin position="197"/>
        <end position="218"/>
    </location>
</feature>
<dbReference type="PANTHER" id="PTHR30618">
    <property type="entry name" value="NCS1 FAMILY PURINE/PYRIMIDINE TRANSPORTER"/>
    <property type="match status" value="1"/>
</dbReference>
<feature type="transmembrane region" description="Helical" evidence="6">
    <location>
        <begin position="457"/>
        <end position="476"/>
    </location>
</feature>
<evidence type="ECO:0000256" key="4">
    <source>
        <dbReference type="ARBA" id="ARBA00022989"/>
    </source>
</evidence>
<gene>
    <name evidence="7" type="ORF">ALQ07_04636</name>
</gene>
<name>A0A3M4KMY4_PSESF</name>
<feature type="transmembrane region" description="Helical" evidence="6">
    <location>
        <begin position="230"/>
        <end position="252"/>
    </location>
</feature>
<evidence type="ECO:0000256" key="6">
    <source>
        <dbReference type="SAM" id="Phobius"/>
    </source>
</evidence>
<dbReference type="Pfam" id="PF02133">
    <property type="entry name" value="Transp_cyt_pur"/>
    <property type="match status" value="1"/>
</dbReference>
<comment type="subcellular location">
    <subcellularLocation>
        <location evidence="1">Membrane</location>
        <topology evidence="1">Multi-pass membrane protein</topology>
    </subcellularLocation>
</comment>
<feature type="transmembrane region" description="Helical" evidence="6">
    <location>
        <begin position="425"/>
        <end position="445"/>
    </location>
</feature>
<reference evidence="7 8" key="1">
    <citation type="submission" date="2018-08" db="EMBL/GenBank/DDBJ databases">
        <title>Recombination of ecologically and evolutionarily significant loci maintains genetic cohesion in the Pseudomonas syringae species complex.</title>
        <authorList>
            <person name="Dillon M."/>
            <person name="Thakur S."/>
            <person name="Almeida R.N.D."/>
            <person name="Weir B.S."/>
            <person name="Guttman D.S."/>
        </authorList>
    </citation>
    <scope>NUCLEOTIDE SEQUENCE [LARGE SCALE GENOMIC DNA]</scope>
    <source>
        <strain evidence="7 8">ICMP 19074</strain>
    </source>
</reference>
<feature type="transmembrane region" description="Helical" evidence="6">
    <location>
        <begin position="343"/>
        <end position="368"/>
    </location>
</feature>
<evidence type="ECO:0000313" key="7">
    <source>
        <dbReference type="EMBL" id="RMQ30542.1"/>
    </source>
</evidence>
<feature type="transmembrane region" description="Helical" evidence="6">
    <location>
        <begin position="302"/>
        <end position="323"/>
    </location>
</feature>
<feature type="transmembrane region" description="Helical" evidence="6">
    <location>
        <begin position="126"/>
        <end position="157"/>
    </location>
</feature>
<keyword evidence="3 6" id="KW-0812">Transmembrane</keyword>
<dbReference type="EMBL" id="RBRB01000248">
    <property type="protein sequence ID" value="RMQ30542.1"/>
    <property type="molecule type" value="Genomic_DNA"/>
</dbReference>
<keyword evidence="4 6" id="KW-1133">Transmembrane helix</keyword>
<dbReference type="Proteomes" id="UP000273140">
    <property type="component" value="Unassembled WGS sequence"/>
</dbReference>
<organism evidence="7 8">
    <name type="scientific">Pseudomonas syringae pv. actinidiae</name>
    <dbReference type="NCBI Taxonomy" id="103796"/>
    <lineage>
        <taxon>Bacteria</taxon>
        <taxon>Pseudomonadati</taxon>
        <taxon>Pseudomonadota</taxon>
        <taxon>Gammaproteobacteria</taxon>
        <taxon>Pseudomonadales</taxon>
        <taxon>Pseudomonadaceae</taxon>
        <taxon>Pseudomonas</taxon>
        <taxon>Pseudomonas syringae</taxon>
    </lineage>
</organism>
<comment type="caution">
    <text evidence="7">The sequence shown here is derived from an EMBL/GenBank/DDBJ whole genome shotgun (WGS) entry which is preliminary data.</text>
</comment>